<evidence type="ECO:0000313" key="8">
    <source>
        <dbReference type="Proteomes" id="UP000078046"/>
    </source>
</evidence>
<name>A0A177BAY7_9BILA</name>
<feature type="transmembrane region" description="Helical" evidence="5">
    <location>
        <begin position="206"/>
        <end position="224"/>
    </location>
</feature>
<feature type="transmembrane region" description="Helical" evidence="5">
    <location>
        <begin position="100"/>
        <end position="120"/>
    </location>
</feature>
<protein>
    <submittedName>
        <fullName evidence="7">ATP-binding cassette sub-family D member 4</fullName>
    </submittedName>
</protein>
<evidence type="ECO:0000313" key="7">
    <source>
        <dbReference type="EMBL" id="OAF71488.1"/>
    </source>
</evidence>
<accession>A0A177BAY7</accession>
<gene>
    <name evidence="7" type="ORF">A3Q56_00753</name>
</gene>
<keyword evidence="4 5" id="KW-0472">Membrane</keyword>
<comment type="caution">
    <text evidence="7">The sequence shown here is derived from an EMBL/GenBank/DDBJ whole genome shotgun (WGS) entry which is preliminary data.</text>
</comment>
<dbReference type="Gene3D" id="1.20.1560.10">
    <property type="entry name" value="ABC transporter type 1, transmembrane domain"/>
    <property type="match status" value="1"/>
</dbReference>
<keyword evidence="7" id="KW-0547">Nucleotide-binding</keyword>
<keyword evidence="2 5" id="KW-0812">Transmembrane</keyword>
<keyword evidence="1" id="KW-0813">Transport</keyword>
<feature type="transmembrane region" description="Helical" evidence="5">
    <location>
        <begin position="291"/>
        <end position="314"/>
    </location>
</feature>
<dbReference type="GO" id="GO:0140359">
    <property type="term" value="F:ABC-type transporter activity"/>
    <property type="evidence" value="ECO:0007669"/>
    <property type="project" value="InterPro"/>
</dbReference>
<evidence type="ECO:0000256" key="1">
    <source>
        <dbReference type="ARBA" id="ARBA00022448"/>
    </source>
</evidence>
<dbReference type="InterPro" id="IPR011527">
    <property type="entry name" value="ABC1_TM_dom"/>
</dbReference>
<dbReference type="InterPro" id="IPR036640">
    <property type="entry name" value="ABC1_TM_sf"/>
</dbReference>
<keyword evidence="8" id="KW-1185">Reference proteome</keyword>
<dbReference type="PANTHER" id="PTHR11384">
    <property type="entry name" value="ATP-BINDING CASSETTE, SUB-FAMILY D MEMBER"/>
    <property type="match status" value="1"/>
</dbReference>
<feature type="transmembrane region" description="Helical" evidence="5">
    <location>
        <begin position="59"/>
        <end position="80"/>
    </location>
</feature>
<keyword evidence="3 5" id="KW-1133">Transmembrane helix</keyword>
<dbReference type="Proteomes" id="UP000078046">
    <property type="component" value="Unassembled WGS sequence"/>
</dbReference>
<evidence type="ECO:0000256" key="3">
    <source>
        <dbReference type="ARBA" id="ARBA00022989"/>
    </source>
</evidence>
<dbReference type="GO" id="GO:0005524">
    <property type="term" value="F:ATP binding"/>
    <property type="evidence" value="ECO:0007669"/>
    <property type="project" value="UniProtKB-KW"/>
</dbReference>
<dbReference type="InterPro" id="IPR027417">
    <property type="entry name" value="P-loop_NTPase"/>
</dbReference>
<dbReference type="GO" id="GO:0006635">
    <property type="term" value="P:fatty acid beta-oxidation"/>
    <property type="evidence" value="ECO:0007669"/>
    <property type="project" value="TreeGrafter"/>
</dbReference>
<dbReference type="Pfam" id="PF06472">
    <property type="entry name" value="ABC_membrane_2"/>
    <property type="match status" value="1"/>
</dbReference>
<evidence type="ECO:0000256" key="2">
    <source>
        <dbReference type="ARBA" id="ARBA00022692"/>
    </source>
</evidence>
<proteinExistence type="predicted"/>
<feature type="transmembrane region" description="Helical" evidence="5">
    <location>
        <begin position="180"/>
        <end position="200"/>
    </location>
</feature>
<dbReference type="EMBL" id="LWCA01000048">
    <property type="protein sequence ID" value="OAF71488.1"/>
    <property type="molecule type" value="Genomic_DNA"/>
</dbReference>
<dbReference type="InterPro" id="IPR050835">
    <property type="entry name" value="ABC_transporter_sub-D"/>
</dbReference>
<dbReference type="Gene3D" id="3.40.50.300">
    <property type="entry name" value="P-loop containing nucleotide triphosphate hydrolases"/>
    <property type="match status" value="1"/>
</dbReference>
<keyword evidence="7" id="KW-0067">ATP-binding</keyword>
<dbReference type="GO" id="GO:0007031">
    <property type="term" value="P:peroxisome organization"/>
    <property type="evidence" value="ECO:0007669"/>
    <property type="project" value="TreeGrafter"/>
</dbReference>
<evidence type="ECO:0000256" key="4">
    <source>
        <dbReference type="ARBA" id="ARBA00023136"/>
    </source>
</evidence>
<evidence type="ECO:0000259" key="6">
    <source>
        <dbReference type="Pfam" id="PF06472"/>
    </source>
</evidence>
<organism evidence="7 8">
    <name type="scientific">Intoshia linei</name>
    <dbReference type="NCBI Taxonomy" id="1819745"/>
    <lineage>
        <taxon>Eukaryota</taxon>
        <taxon>Metazoa</taxon>
        <taxon>Spiralia</taxon>
        <taxon>Lophotrochozoa</taxon>
        <taxon>Mesozoa</taxon>
        <taxon>Orthonectida</taxon>
        <taxon>Rhopaluridae</taxon>
        <taxon>Intoshia</taxon>
    </lineage>
</organism>
<dbReference type="GO" id="GO:0005778">
    <property type="term" value="C:peroxisomal membrane"/>
    <property type="evidence" value="ECO:0007669"/>
    <property type="project" value="TreeGrafter"/>
</dbReference>
<dbReference type="AlphaFoldDB" id="A0A177BAY7"/>
<evidence type="ECO:0000256" key="5">
    <source>
        <dbReference type="SAM" id="Phobius"/>
    </source>
</evidence>
<feature type="transmembrane region" description="Helical" evidence="5">
    <location>
        <begin position="334"/>
        <end position="352"/>
    </location>
</feature>
<dbReference type="GO" id="GO:0015910">
    <property type="term" value="P:long-chain fatty acid import into peroxisome"/>
    <property type="evidence" value="ECO:0007669"/>
    <property type="project" value="TreeGrafter"/>
</dbReference>
<dbReference type="SUPFAM" id="SSF90123">
    <property type="entry name" value="ABC transporter transmembrane region"/>
    <property type="match status" value="1"/>
</dbReference>
<dbReference type="GO" id="GO:0042760">
    <property type="term" value="P:very long-chain fatty acid catabolic process"/>
    <property type="evidence" value="ECO:0007669"/>
    <property type="project" value="TreeGrafter"/>
</dbReference>
<dbReference type="GO" id="GO:0005324">
    <property type="term" value="F:long-chain fatty acid transmembrane transporter activity"/>
    <property type="evidence" value="ECO:0007669"/>
    <property type="project" value="TreeGrafter"/>
</dbReference>
<feature type="domain" description="ABC transmembrane type-1" evidence="6">
    <location>
        <begin position="60"/>
        <end position="316"/>
    </location>
</feature>
<sequence>MKSDCKEDTSSTNSESTYLYQRYMKRIFPCDYKKEQLNLNVKFIKRLCLAFRLVMNRRIMFIIVACIIVGFYSEGVQYFAGKLSSQFYQLLLEREPARNFVLLVLKGLFIVIITAFTISVKDALKSVLHIYIRNDLTQKIQDKYLTNKSIYLINSQLINHEIDNPDERITKEINNAAETISSLIPIFIIQPFSIVYYAYINTMSNGIVITSIIFCYSVVCLLLSKWMMNSISIYTNKYEKEESIFRNDHMNVKSRFEQIVFLRGSCRELDICNTSLNAVLYRQESLKLRMFLLFWFNTTCSYIGSLLNYIIIGYSIYGLNMYSNVSNSKIASDISYLSFMLLMLIYKVTSFLSHTMNISELSGRIHSIQITLKLTDKISFNANCTNSYIFIKDKKKDFHRINENIIFNLNVINGIVIIGPNGVGKTTLFRKFAKMYPTIADIPSQSTLSVFLPQNPYLCKGSLINQITYPIKIEDMKYKNDAILDESFNSIEHNLAINLLTRLMKNKNKTYPKIVLITQSHEYAHLFSHVIKISAI</sequence>
<dbReference type="PANTHER" id="PTHR11384:SF59">
    <property type="entry name" value="LYSOSOMAL COBALAMIN TRANSPORTER ABCD4"/>
    <property type="match status" value="1"/>
</dbReference>
<dbReference type="OrthoDB" id="422637at2759"/>
<reference evidence="7 8" key="1">
    <citation type="submission" date="2016-04" db="EMBL/GenBank/DDBJ databases">
        <title>The genome of Intoshia linei affirms orthonectids as highly simplified spiralians.</title>
        <authorList>
            <person name="Mikhailov K.V."/>
            <person name="Slusarev G.S."/>
            <person name="Nikitin M.A."/>
            <person name="Logacheva M.D."/>
            <person name="Penin A."/>
            <person name="Aleoshin V."/>
            <person name="Panchin Y.V."/>
        </authorList>
    </citation>
    <scope>NUCLEOTIDE SEQUENCE [LARGE SCALE GENOMIC DNA]</scope>
    <source>
        <strain evidence="7">Intl2013</strain>
        <tissue evidence="7">Whole animal</tissue>
    </source>
</reference>
<dbReference type="SUPFAM" id="SSF52540">
    <property type="entry name" value="P-loop containing nucleoside triphosphate hydrolases"/>
    <property type="match status" value="1"/>
</dbReference>